<dbReference type="PANTHER" id="PTHR32154:SF20">
    <property type="entry name" value="2-OXOGLUTARATE OXIDOREDUCTASE SUBUNIT KORA"/>
    <property type="match status" value="1"/>
</dbReference>
<dbReference type="RefSeq" id="WP_137090019.1">
    <property type="nucleotide sequence ID" value="NZ_CP028923.1"/>
</dbReference>
<evidence type="ECO:0000256" key="1">
    <source>
        <dbReference type="ARBA" id="ARBA00023002"/>
    </source>
</evidence>
<reference evidence="5 6" key="1">
    <citation type="submission" date="2018-04" db="EMBL/GenBank/DDBJ databases">
        <title>Complete genome uncultured novel isolate.</title>
        <authorList>
            <person name="Merlino G."/>
        </authorList>
    </citation>
    <scope>NUCLEOTIDE SEQUENCE [LARGE SCALE GENOMIC DNA]</scope>
    <source>
        <strain evidence="6">R1DC9</strain>
    </source>
</reference>
<dbReference type="OrthoDB" id="9794954at2"/>
<evidence type="ECO:0000313" key="5">
    <source>
        <dbReference type="EMBL" id="QCK14428.1"/>
    </source>
</evidence>
<name>A0A4D7K4V4_9BACT</name>
<dbReference type="FunFam" id="3.40.50.970:FF:000022">
    <property type="entry name" value="2-oxoglutarate ferredoxin oxidoreductase alpha subunit"/>
    <property type="match status" value="1"/>
</dbReference>
<dbReference type="InterPro" id="IPR029061">
    <property type="entry name" value="THDP-binding"/>
</dbReference>
<organism evidence="5 6">
    <name type="scientific">Mangrovivirga cuniculi</name>
    <dbReference type="NCBI Taxonomy" id="2715131"/>
    <lineage>
        <taxon>Bacteria</taxon>
        <taxon>Pseudomonadati</taxon>
        <taxon>Bacteroidota</taxon>
        <taxon>Cytophagia</taxon>
        <taxon>Cytophagales</taxon>
        <taxon>Mangrovivirgaceae</taxon>
        <taxon>Mangrovivirga</taxon>
    </lineage>
</organism>
<dbReference type="InterPro" id="IPR050722">
    <property type="entry name" value="Pyruvate:ferred/Flavod_OxRd"/>
</dbReference>
<evidence type="ECO:0000259" key="3">
    <source>
        <dbReference type="Pfam" id="PF01855"/>
    </source>
</evidence>
<dbReference type="CDD" id="cd07034">
    <property type="entry name" value="TPP_PYR_PFOR_IOR-alpha_like"/>
    <property type="match status" value="1"/>
</dbReference>
<dbReference type="AlphaFoldDB" id="A0A4D7K4V4"/>
<accession>A0A4D7K4V4</accession>
<dbReference type="InterPro" id="IPR022367">
    <property type="entry name" value="2-oxoacid/accept_OxRdtase_asu"/>
</dbReference>
<dbReference type="Gene3D" id="3.40.920.10">
    <property type="entry name" value="Pyruvate-ferredoxin oxidoreductase, PFOR, domain III"/>
    <property type="match status" value="1"/>
</dbReference>
<dbReference type="GO" id="GO:0016903">
    <property type="term" value="F:oxidoreductase activity, acting on the aldehyde or oxo group of donors"/>
    <property type="evidence" value="ECO:0007669"/>
    <property type="project" value="InterPro"/>
</dbReference>
<dbReference type="SUPFAM" id="SSF53323">
    <property type="entry name" value="Pyruvate-ferredoxin oxidoreductase, PFOR, domain III"/>
    <property type="match status" value="1"/>
</dbReference>
<feature type="domain" description="Pyruvate:ferredoxin oxidoreductase core" evidence="4">
    <location>
        <begin position="516"/>
        <end position="587"/>
    </location>
</feature>
<dbReference type="KEGG" id="fpf:DCC35_06580"/>
<dbReference type="Pfam" id="PF01855">
    <property type="entry name" value="POR_N"/>
    <property type="match status" value="1"/>
</dbReference>
<dbReference type="InterPro" id="IPR009014">
    <property type="entry name" value="Transketo_C/PFOR_II"/>
</dbReference>
<dbReference type="Pfam" id="PF01558">
    <property type="entry name" value="POR"/>
    <property type="match status" value="1"/>
</dbReference>
<keyword evidence="1" id="KW-0560">Oxidoreductase</keyword>
<dbReference type="InterPro" id="IPR002869">
    <property type="entry name" value="Pyrv_flavodox_OxRed_cen"/>
</dbReference>
<dbReference type="Proteomes" id="UP000298616">
    <property type="component" value="Chromosome"/>
</dbReference>
<dbReference type="SUPFAM" id="SSF52518">
    <property type="entry name" value="Thiamin diphosphate-binding fold (THDP-binding)"/>
    <property type="match status" value="1"/>
</dbReference>
<dbReference type="Pfam" id="PF17147">
    <property type="entry name" value="PFOR_II"/>
    <property type="match status" value="1"/>
</dbReference>
<dbReference type="NCBIfam" id="TIGR03710">
    <property type="entry name" value="OAFO_sf"/>
    <property type="match status" value="1"/>
</dbReference>
<keyword evidence="6" id="KW-1185">Reference proteome</keyword>
<gene>
    <name evidence="5" type="ORF">DCC35_06580</name>
</gene>
<feature type="domain" description="Pyruvate/ketoisovalerate oxidoreductase catalytic" evidence="2">
    <location>
        <begin position="21"/>
        <end position="212"/>
    </location>
</feature>
<sequence length="621" mass="68269">MKEPVDESRDEVVIHFAGDSGDGIQLTGGQFTETVELFGNDISTFPNFPAEIRAPIGTLAGVSGFQLKFGSVEVFTPGDMFDVLVVMNAAALKINLKNLKPGGIIIANTAGFDKKNLNLAKYIDGANPLIDHSLDNYQLHAIDITKMTREALKDFGLSVKEVDRCKNMFVLGYVYWMFSQTPDNTIKFIRNKFKKNTEIAEANIKALKTGYNFGDTNETFKTRFRIKAASLPKGKYRNINGNSALALALIAASHKNNLELFYASYPITPASDILHELSRHKNFGVKTYQAEDEIAAACAAIGASFGGSLAVTGSSGPGIALKGEALGLAVMLETPMVIINVQRGGPSTGLPTKTEQADLLQAIYGRNGEAPIPVLAASSPKDCFDVAYEACRIAVEHMTPVLVLSDGYVANGSEPWQFPESKDLKEFKVHRPTGDEFVDEQYLPYYRDENHVRPWVVPGMKGYTHRVGGLEKEANTGNVSYDGNNHELMVKTRAEKIEKIADFIPKQEINRGEAGADILILGWGSTFGAIETATKELIEEGLSVAHIQLKYLFPFPSNLGELLKTFDKVVVPEMNRGQLTKLIRDKFLIDAKSISKVKGLPFTVDEIKERVLKLREYADQK</sequence>
<dbReference type="InterPro" id="IPR002880">
    <property type="entry name" value="Pyrv_Fd/Flavodoxin_OxRdtase_N"/>
</dbReference>
<dbReference type="InterPro" id="IPR019752">
    <property type="entry name" value="Pyrv/ketoisovalerate_OxRed_cat"/>
</dbReference>
<dbReference type="PANTHER" id="PTHR32154">
    <property type="entry name" value="PYRUVATE-FLAVODOXIN OXIDOREDUCTASE-RELATED"/>
    <property type="match status" value="1"/>
</dbReference>
<dbReference type="Gene3D" id="3.40.50.970">
    <property type="match status" value="1"/>
</dbReference>
<protein>
    <submittedName>
        <fullName evidence="5">2-oxoglutarate ferredoxin oxidoreductase subunit alpha</fullName>
    </submittedName>
</protein>
<evidence type="ECO:0000259" key="2">
    <source>
        <dbReference type="Pfam" id="PF01558"/>
    </source>
</evidence>
<dbReference type="Gene3D" id="3.40.50.920">
    <property type="match status" value="1"/>
</dbReference>
<evidence type="ECO:0000259" key="4">
    <source>
        <dbReference type="Pfam" id="PF17147"/>
    </source>
</evidence>
<dbReference type="SUPFAM" id="SSF52922">
    <property type="entry name" value="TK C-terminal domain-like"/>
    <property type="match status" value="1"/>
</dbReference>
<proteinExistence type="predicted"/>
<evidence type="ECO:0000313" key="6">
    <source>
        <dbReference type="Proteomes" id="UP000298616"/>
    </source>
</evidence>
<dbReference type="EMBL" id="CP028923">
    <property type="protein sequence ID" value="QCK14428.1"/>
    <property type="molecule type" value="Genomic_DNA"/>
</dbReference>
<dbReference type="InterPro" id="IPR033412">
    <property type="entry name" value="PFOR_II"/>
</dbReference>
<feature type="domain" description="Pyruvate flavodoxin/ferredoxin oxidoreductase pyrimidine binding" evidence="3">
    <location>
        <begin position="261"/>
        <end position="475"/>
    </location>
</feature>
<dbReference type="GO" id="GO:0006979">
    <property type="term" value="P:response to oxidative stress"/>
    <property type="evidence" value="ECO:0007669"/>
    <property type="project" value="TreeGrafter"/>
</dbReference>